<feature type="domain" description="HEPN" evidence="1">
    <location>
        <begin position="9"/>
        <end position="86"/>
    </location>
</feature>
<comment type="caution">
    <text evidence="2">The sequence shown here is derived from an EMBL/GenBank/DDBJ whole genome shotgun (WGS) entry which is preliminary data.</text>
</comment>
<evidence type="ECO:0000259" key="1">
    <source>
        <dbReference type="Pfam" id="PF05168"/>
    </source>
</evidence>
<dbReference type="Proteomes" id="UP000277582">
    <property type="component" value="Unassembled WGS sequence"/>
</dbReference>
<proteinExistence type="predicted"/>
<evidence type="ECO:0000313" key="3">
    <source>
        <dbReference type="Proteomes" id="UP000277582"/>
    </source>
</evidence>
<dbReference type="Pfam" id="PF05168">
    <property type="entry name" value="HEPN"/>
    <property type="match status" value="1"/>
</dbReference>
<reference evidence="2 3" key="1">
    <citation type="submission" date="2018-10" db="EMBL/GenBank/DDBJ databases">
        <title>Co-occurring genomic capacity for anaerobic methane metabolism and dissimilatory sulfite reduction discovered in the Korarchaeota.</title>
        <authorList>
            <person name="Mckay L.J."/>
            <person name="Dlakic M."/>
            <person name="Fields M.W."/>
            <person name="Delmont T.O."/>
            <person name="Eren A.M."/>
            <person name="Jay Z.J."/>
            <person name="Klingelsmith K.B."/>
            <person name="Rusch D.B."/>
            <person name="Inskeep W.P."/>
        </authorList>
    </citation>
    <scope>NUCLEOTIDE SEQUENCE [LARGE SCALE GENOMIC DNA]</scope>
    <source>
        <strain evidence="2 3">MDKW</strain>
    </source>
</reference>
<gene>
    <name evidence="2" type="ORF">D6D85_14690</name>
</gene>
<protein>
    <submittedName>
        <fullName evidence="2">HEPN domain-containing protein</fullName>
    </submittedName>
</protein>
<evidence type="ECO:0000313" key="2">
    <source>
        <dbReference type="EMBL" id="RSN72243.1"/>
    </source>
</evidence>
<accession>A0A3R9QSQ3</accession>
<dbReference type="SUPFAM" id="SSF81593">
    <property type="entry name" value="Nucleotidyltransferase substrate binding subunit/domain"/>
    <property type="match status" value="1"/>
</dbReference>
<dbReference type="Gene3D" id="1.20.120.330">
    <property type="entry name" value="Nucleotidyltransferases domain 2"/>
    <property type="match status" value="1"/>
</dbReference>
<name>A0A3R9QSQ3_9CREN</name>
<dbReference type="AlphaFoldDB" id="A0A3R9QSQ3"/>
<sequence length="89" mass="10739">MLSITDDREKTLRALSRVLKETYISFIRSSSQSIQKYKDMGKFFKERKKIFRLMEDSYISSRYLSREFTKEEAEELLNAAEEVLKWRNT</sequence>
<keyword evidence="3" id="KW-1185">Reference proteome</keyword>
<organism evidence="2 3">
    <name type="scientific">Candidatus Methanodesulfokora washburnensis</name>
    <dbReference type="NCBI Taxonomy" id="2478471"/>
    <lineage>
        <taxon>Archaea</taxon>
        <taxon>Thermoproteota</taxon>
        <taxon>Candidatus Korarchaeia</taxon>
        <taxon>Candidatus Korarchaeia incertae sedis</taxon>
        <taxon>Candidatus Methanodesulfokora</taxon>
    </lineage>
</organism>
<dbReference type="InterPro" id="IPR007842">
    <property type="entry name" value="HEPN_dom"/>
</dbReference>
<dbReference type="EMBL" id="RCOS01000163">
    <property type="protein sequence ID" value="RSN72243.1"/>
    <property type="molecule type" value="Genomic_DNA"/>
</dbReference>